<evidence type="ECO:0000256" key="6">
    <source>
        <dbReference type="SAM" id="Phobius"/>
    </source>
</evidence>
<organism evidence="8 9">
    <name type="scientific">Tersicoccus phoenicis</name>
    <dbReference type="NCBI Taxonomy" id="554083"/>
    <lineage>
        <taxon>Bacteria</taxon>
        <taxon>Bacillati</taxon>
        <taxon>Actinomycetota</taxon>
        <taxon>Actinomycetes</taxon>
        <taxon>Micrococcales</taxon>
        <taxon>Micrococcaceae</taxon>
        <taxon>Tersicoccus</taxon>
    </lineage>
</organism>
<keyword evidence="9" id="KW-1185">Reference proteome</keyword>
<dbReference type="Gene3D" id="3.90.180.10">
    <property type="entry name" value="Medium-chain alcohol dehydrogenases, catalytic domain"/>
    <property type="match status" value="1"/>
</dbReference>
<dbReference type="Pfam" id="PF13396">
    <property type="entry name" value="PLDc_N"/>
    <property type="match status" value="1"/>
</dbReference>
<evidence type="ECO:0000313" key="9">
    <source>
        <dbReference type="Proteomes" id="UP000187085"/>
    </source>
</evidence>
<dbReference type="SUPFAM" id="SSF50129">
    <property type="entry name" value="GroES-like"/>
    <property type="match status" value="1"/>
</dbReference>
<dbReference type="EMBL" id="MRDE01000016">
    <property type="protein sequence ID" value="OMH27712.1"/>
    <property type="molecule type" value="Genomic_DNA"/>
</dbReference>
<evidence type="ECO:0000313" key="8">
    <source>
        <dbReference type="EMBL" id="OMH27712.1"/>
    </source>
</evidence>
<name>A0A1R1LJK7_9MICC</name>
<keyword evidence="5 6" id="KW-0472">Membrane</keyword>
<reference evidence="8 9" key="1">
    <citation type="submission" date="2016-12" db="EMBL/GenBank/DDBJ databases">
        <title>Draft genome of Tersicoccus phoenicis 1P05MA.</title>
        <authorList>
            <person name="Nakajima Y."/>
            <person name="Yoshizawa S."/>
            <person name="Nakamura K."/>
            <person name="Ogura Y."/>
            <person name="Hayashi T."/>
            <person name="Kogure K."/>
        </authorList>
    </citation>
    <scope>NUCLEOTIDE SEQUENCE [LARGE SCALE GENOMIC DNA]</scope>
    <source>
        <strain evidence="8 9">1p05MA</strain>
    </source>
</reference>
<dbReference type="InterPro" id="IPR027379">
    <property type="entry name" value="CLS_N"/>
</dbReference>
<evidence type="ECO:0000256" key="3">
    <source>
        <dbReference type="ARBA" id="ARBA00022692"/>
    </source>
</evidence>
<comment type="subcellular location">
    <subcellularLocation>
        <location evidence="1">Cell membrane</location>
        <topology evidence="1">Multi-pass membrane protein</topology>
    </subcellularLocation>
</comment>
<comment type="caution">
    <text evidence="8">The sequence shown here is derived from an EMBL/GenBank/DDBJ whole genome shotgun (WGS) entry which is preliminary data.</text>
</comment>
<evidence type="ECO:0000259" key="7">
    <source>
        <dbReference type="Pfam" id="PF13396"/>
    </source>
</evidence>
<feature type="transmembrane region" description="Helical" evidence="6">
    <location>
        <begin position="30"/>
        <end position="50"/>
    </location>
</feature>
<gene>
    <name evidence="8" type="ORF">BKD30_03475</name>
</gene>
<keyword evidence="4 6" id="KW-1133">Transmembrane helix</keyword>
<proteinExistence type="predicted"/>
<keyword evidence="2" id="KW-1003">Cell membrane</keyword>
<dbReference type="Proteomes" id="UP000187085">
    <property type="component" value="Unassembled WGS sequence"/>
</dbReference>
<accession>A0A1R1LJK7</accession>
<dbReference type="OrthoDB" id="4479409at2"/>
<feature type="domain" description="Cardiolipin synthase N-terminal" evidence="7">
    <location>
        <begin position="44"/>
        <end position="83"/>
    </location>
</feature>
<dbReference type="GO" id="GO:0005886">
    <property type="term" value="C:plasma membrane"/>
    <property type="evidence" value="ECO:0007669"/>
    <property type="project" value="UniProtKB-SubCell"/>
</dbReference>
<evidence type="ECO:0000256" key="1">
    <source>
        <dbReference type="ARBA" id="ARBA00004651"/>
    </source>
</evidence>
<dbReference type="InterPro" id="IPR011032">
    <property type="entry name" value="GroES-like_sf"/>
</dbReference>
<protein>
    <recommendedName>
        <fullName evidence="7">Cardiolipin synthase N-terminal domain-containing protein</fullName>
    </recommendedName>
</protein>
<dbReference type="AlphaFoldDB" id="A0A1R1LJK7"/>
<dbReference type="STRING" id="554083.BKD30_03475"/>
<evidence type="ECO:0000256" key="5">
    <source>
        <dbReference type="ARBA" id="ARBA00023136"/>
    </source>
</evidence>
<keyword evidence="3 6" id="KW-0812">Transmembrane</keyword>
<dbReference type="RefSeq" id="WP_076701989.1">
    <property type="nucleotide sequence ID" value="NZ_MRDE01000016.1"/>
</dbReference>
<evidence type="ECO:0000256" key="4">
    <source>
        <dbReference type="ARBA" id="ARBA00022989"/>
    </source>
</evidence>
<sequence length="146" mass="15311">MPVLISSVTADSFGAAEVGANPLLSTAWEVLAGGIGLALLFYLVVGLVSVLADHGISGPVRAAWAVVVLAFPLIGPTAWFLWRSQQRIPRHRGAVRDRRIAGEAFSSRANVLERCVVKVDPDVPLEMVAPLGCGLQTGAGAVAVTW</sequence>
<feature type="transmembrane region" description="Helical" evidence="6">
    <location>
        <begin position="62"/>
        <end position="82"/>
    </location>
</feature>
<evidence type="ECO:0000256" key="2">
    <source>
        <dbReference type="ARBA" id="ARBA00022475"/>
    </source>
</evidence>